<accession>A0A6M3L4E6</accession>
<dbReference type="AlphaFoldDB" id="A0A6M3L4E6"/>
<organism evidence="1">
    <name type="scientific">viral metagenome</name>
    <dbReference type="NCBI Taxonomy" id="1070528"/>
    <lineage>
        <taxon>unclassified sequences</taxon>
        <taxon>metagenomes</taxon>
        <taxon>organismal metagenomes</taxon>
    </lineage>
</organism>
<evidence type="ECO:0000313" key="1">
    <source>
        <dbReference type="EMBL" id="QJA88205.1"/>
    </source>
</evidence>
<proteinExistence type="predicted"/>
<gene>
    <name evidence="1" type="ORF">MM415B02810_0003</name>
</gene>
<sequence>MSEPSSPVNGQNRVVEGLVTTAGAVGYRKGTNAEAVTGSAYNALDQVVTLGTTPIVGIVTEAAPATDTASSGLNGRLQRIAQRLTSLIALLPTALGAGGGLKVEGTIGNATDSGNVVKIGGVYRGSPSGALAGERKELWSGTEGGVVISTPIGGDGDAGSSALLHTADATSVSVGIAGHMFNGATWDRLRGNVDATLLASAARTATTSSADQTNYNGRGVHVVLDMTTVGTGSVTLTIQGKDALSGKYYTILAGVAVTTDSTNVYRVYPGLLAAANAVANDIVPRTWRVNVVANNANAATYSVGASNIL</sequence>
<dbReference type="EMBL" id="MT142762">
    <property type="protein sequence ID" value="QJA88205.1"/>
    <property type="molecule type" value="Genomic_DNA"/>
</dbReference>
<name>A0A6M3L4E6_9ZZZZ</name>
<protein>
    <submittedName>
        <fullName evidence="1">Uncharacterized protein</fullName>
    </submittedName>
</protein>
<reference evidence="1" key="1">
    <citation type="submission" date="2020-03" db="EMBL/GenBank/DDBJ databases">
        <title>The deep terrestrial virosphere.</title>
        <authorList>
            <person name="Holmfeldt K."/>
            <person name="Nilsson E."/>
            <person name="Simone D."/>
            <person name="Lopez-Fernandez M."/>
            <person name="Wu X."/>
            <person name="de Brujin I."/>
            <person name="Lundin D."/>
            <person name="Andersson A."/>
            <person name="Bertilsson S."/>
            <person name="Dopson M."/>
        </authorList>
    </citation>
    <scope>NUCLEOTIDE SEQUENCE</scope>
    <source>
        <strain evidence="1">MM415B02810</strain>
    </source>
</reference>